<dbReference type="AlphaFoldDB" id="Q3SEZ0"/>
<name>Q3SEZ0_THIDA</name>
<dbReference type="STRING" id="292415.Tbd_0929"/>
<proteinExistence type="predicted"/>
<reference evidence="2 3" key="1">
    <citation type="journal article" date="2006" name="J. Bacteriol.">
        <title>The genome sequence of the obligately chemolithoautotrophic, facultatively anaerobic bacterium Thiobacillus denitrificans.</title>
        <authorList>
            <person name="Beller H.R."/>
            <person name="Chain P.S."/>
            <person name="Letain T.E."/>
            <person name="Chakicherla A."/>
            <person name="Larimer F.W."/>
            <person name="Richardson P.M."/>
            <person name="Coleman M.A."/>
            <person name="Wood A.P."/>
            <person name="Kelly D.P."/>
        </authorList>
    </citation>
    <scope>NUCLEOTIDE SEQUENCE [LARGE SCALE GENOMIC DNA]</scope>
    <source>
        <strain evidence="2 3">ATCC 25259</strain>
    </source>
</reference>
<evidence type="ECO:0000313" key="3">
    <source>
        <dbReference type="Proteomes" id="UP000008291"/>
    </source>
</evidence>
<protein>
    <submittedName>
        <fullName evidence="2">Uncharacterized protein</fullName>
    </submittedName>
</protein>
<dbReference type="HOGENOM" id="CLU_1668603_0_0_4"/>
<evidence type="ECO:0000256" key="1">
    <source>
        <dbReference type="SAM" id="MobiDB-lite"/>
    </source>
</evidence>
<keyword evidence="3" id="KW-1185">Reference proteome</keyword>
<evidence type="ECO:0000313" key="2">
    <source>
        <dbReference type="EMBL" id="AAZ96882.1"/>
    </source>
</evidence>
<sequence length="158" mass="17462">MVLRQESPAVRDYIRARSVAFRSSQAGFQARVAMLGYLRGAGIRARRSQISAVAVSSRQYLELLDLDLGELAKDERHATRGLVMATDFWLASKESQDDWLSGLFDLGDQEMTEFFLQAGDFEHGATGSYPPDPPPPSLPASGFNLTPRLLQSPRCARS</sequence>
<feature type="region of interest" description="Disordered" evidence="1">
    <location>
        <begin position="124"/>
        <end position="158"/>
    </location>
</feature>
<accession>Q3SEZ0</accession>
<dbReference type="KEGG" id="tbd:Tbd_0929"/>
<dbReference type="Proteomes" id="UP000008291">
    <property type="component" value="Chromosome"/>
</dbReference>
<gene>
    <name evidence="2" type="ordered locus">Tbd_0929</name>
</gene>
<organism evidence="2 3">
    <name type="scientific">Thiobacillus denitrificans (strain ATCC 25259 / T1)</name>
    <dbReference type="NCBI Taxonomy" id="292415"/>
    <lineage>
        <taxon>Bacteria</taxon>
        <taxon>Pseudomonadati</taxon>
        <taxon>Pseudomonadota</taxon>
        <taxon>Betaproteobacteria</taxon>
        <taxon>Nitrosomonadales</taxon>
        <taxon>Thiobacillaceae</taxon>
        <taxon>Thiobacillus</taxon>
    </lineage>
</organism>
<dbReference type="EMBL" id="CP000116">
    <property type="protein sequence ID" value="AAZ96882.1"/>
    <property type="molecule type" value="Genomic_DNA"/>
</dbReference>